<reference evidence="2 3" key="1">
    <citation type="submission" date="2020-04" db="EMBL/GenBank/DDBJ databases">
        <title>Perkinsus olseni comparative genomics.</title>
        <authorList>
            <person name="Bogema D.R."/>
        </authorList>
    </citation>
    <scope>NUCLEOTIDE SEQUENCE [LARGE SCALE GENOMIC DNA]</scope>
    <source>
        <strain evidence="2">ATCC PRA-205</strain>
    </source>
</reference>
<organism evidence="2 3">
    <name type="scientific">Perkinsus olseni</name>
    <name type="common">Perkinsus atlanticus</name>
    <dbReference type="NCBI Taxonomy" id="32597"/>
    <lineage>
        <taxon>Eukaryota</taxon>
        <taxon>Sar</taxon>
        <taxon>Alveolata</taxon>
        <taxon>Perkinsozoa</taxon>
        <taxon>Perkinsea</taxon>
        <taxon>Perkinsida</taxon>
        <taxon>Perkinsidae</taxon>
        <taxon>Perkinsus</taxon>
    </lineage>
</organism>
<evidence type="ECO:0000313" key="2">
    <source>
        <dbReference type="EMBL" id="KAF4729688.1"/>
    </source>
</evidence>
<evidence type="ECO:0000313" key="3">
    <source>
        <dbReference type="Proteomes" id="UP000574390"/>
    </source>
</evidence>
<gene>
    <name evidence="2" type="ORF">FOZ62_000947</name>
</gene>
<accession>A0A7J6S9T3</accession>
<dbReference type="AlphaFoldDB" id="A0A7J6S9T3"/>
<dbReference type="Proteomes" id="UP000574390">
    <property type="component" value="Unassembled WGS sequence"/>
</dbReference>
<comment type="caution">
    <text evidence="2">The sequence shown here is derived from an EMBL/GenBank/DDBJ whole genome shotgun (WGS) entry which is preliminary data.</text>
</comment>
<keyword evidence="1" id="KW-0732">Signal</keyword>
<feature type="chain" id="PRO_5029558171" evidence="1">
    <location>
        <begin position="30"/>
        <end position="290"/>
    </location>
</feature>
<protein>
    <submittedName>
        <fullName evidence="2">Uncharacterized protein</fullName>
    </submittedName>
</protein>
<feature type="non-terminal residue" evidence="2">
    <location>
        <position position="290"/>
    </location>
</feature>
<dbReference type="EMBL" id="JABANM010016295">
    <property type="protein sequence ID" value="KAF4729688.1"/>
    <property type="molecule type" value="Genomic_DNA"/>
</dbReference>
<evidence type="ECO:0000256" key="1">
    <source>
        <dbReference type="SAM" id="SignalP"/>
    </source>
</evidence>
<name>A0A7J6S9T3_PEROL</name>
<proteinExistence type="predicted"/>
<sequence length="290" mass="32305">MLIMPSARGCRMGEAMLVMIMLLLRRARGQLGANEVYRLVNGHAVYDFWEIHEVKMYFDEDCAEESTALLSDTIESSHSAEYSLNTVIRAFDAVTATAWSSQCRQATGGCPAGTEWIGASIANDLTWIKYLADASQAPNPQLVAVPTIRCVRVYQSPIWSRQSALIEVEKWVGQVYMPEFRMDALSGGVWQQRPASAATLWRLLNAQQMADRWTVAEVHFYEDLTCDERFEITSIHTAIGSPPELQRTSGSLLLARNTIDYDTDSSWMASCSSSLPVGCPAQSAWIGQEF</sequence>
<feature type="signal peptide" evidence="1">
    <location>
        <begin position="1"/>
        <end position="29"/>
    </location>
</feature>